<name>A0A644Z0G6_9ZZZZ</name>
<accession>A0A644Z0G6</accession>
<evidence type="ECO:0000313" key="1">
    <source>
        <dbReference type="EMBL" id="MPM31684.1"/>
    </source>
</evidence>
<protein>
    <submittedName>
        <fullName evidence="1">Uncharacterized protein</fullName>
    </submittedName>
</protein>
<reference evidence="1" key="1">
    <citation type="submission" date="2019-08" db="EMBL/GenBank/DDBJ databases">
        <authorList>
            <person name="Kucharzyk K."/>
            <person name="Murdoch R.W."/>
            <person name="Higgins S."/>
            <person name="Loffler F."/>
        </authorList>
    </citation>
    <scope>NUCLEOTIDE SEQUENCE</scope>
</reference>
<organism evidence="1">
    <name type="scientific">bioreactor metagenome</name>
    <dbReference type="NCBI Taxonomy" id="1076179"/>
    <lineage>
        <taxon>unclassified sequences</taxon>
        <taxon>metagenomes</taxon>
        <taxon>ecological metagenomes</taxon>
    </lineage>
</organism>
<sequence>MAYMDQVLILAVGLFGGSLDGDAILLGIGDHIASSLELAQPFRIFPRADDLHFRHMHVVAELKADLVISFSRSTMSYIDGAFLACDLYLALCDDRPCQTGSQHIGPFIDGIGFQCRENVVGDQLLAKILHIDFGGTGCQGLLLDCGEILVLSDVCDVGDDIKALVCKPFEND</sequence>
<dbReference type="EMBL" id="VSSQ01006145">
    <property type="protein sequence ID" value="MPM31684.1"/>
    <property type="molecule type" value="Genomic_DNA"/>
</dbReference>
<proteinExistence type="predicted"/>
<dbReference type="AlphaFoldDB" id="A0A644Z0G6"/>
<comment type="caution">
    <text evidence="1">The sequence shown here is derived from an EMBL/GenBank/DDBJ whole genome shotgun (WGS) entry which is preliminary data.</text>
</comment>
<gene>
    <name evidence="1" type="ORF">SDC9_78241</name>
</gene>